<dbReference type="RefSeq" id="WP_109250620.1">
    <property type="nucleotide sequence ID" value="NZ_QCXQ01000003.1"/>
</dbReference>
<protein>
    <submittedName>
        <fullName evidence="1">Uncharacterized protein</fullName>
    </submittedName>
</protein>
<organism evidence="1 2">
    <name type="scientific">Levilactobacillus bambusae</name>
    <dbReference type="NCBI Taxonomy" id="2024736"/>
    <lineage>
        <taxon>Bacteria</taxon>
        <taxon>Bacillati</taxon>
        <taxon>Bacillota</taxon>
        <taxon>Bacilli</taxon>
        <taxon>Lactobacillales</taxon>
        <taxon>Lactobacillaceae</taxon>
        <taxon>Levilactobacillus</taxon>
    </lineage>
</organism>
<keyword evidence="2" id="KW-1185">Reference proteome</keyword>
<name>A0A2V1N065_9LACO</name>
<sequence length="266" mass="29311">MADLTLDELNEKVDEHIGNFGSAVHATADSATSGFISGLETMTRTDTGSSPKDILTLQPGHYFGYGWYNIWTDNTQTNPYTSALAVDVYYDTHGNKIILACEEYVDRLHMYNNYGQDRKVPTVTYWRTIAQKSPLWSGNISAVGSYIPVSSLIDSPIGTTTGTMMFNKLEVSYTYLGNGGIKYVDLTKSTEISIDVVNLSNNNSAVNVAEMNLTLDRANQRYHVERNNSQIIGGLNYKPLETTQQEAYAALDTSLISILGITGVND</sequence>
<comment type="caution">
    <text evidence="1">The sequence shown here is derived from an EMBL/GenBank/DDBJ whole genome shotgun (WGS) entry which is preliminary data.</text>
</comment>
<accession>A0A2V1N065</accession>
<evidence type="ECO:0000313" key="2">
    <source>
        <dbReference type="Proteomes" id="UP000245080"/>
    </source>
</evidence>
<reference evidence="1 2" key="1">
    <citation type="journal article" date="2018" name="Int. J. Syst. Evol. Microbiol.">
        <title>Lactobacillus bambusae sp. nov., isolated from a traditional fermented Ma-bamboo shoots of Taiwan.</title>
        <authorList>
            <person name="Wang L.-T."/>
        </authorList>
    </citation>
    <scope>NUCLEOTIDE SEQUENCE [LARGE SCALE GENOMIC DNA]</scope>
    <source>
        <strain evidence="1 2">BS-W1</strain>
    </source>
</reference>
<dbReference type="AlphaFoldDB" id="A0A2V1N065"/>
<proteinExistence type="predicted"/>
<gene>
    <name evidence="1" type="ORF">DCM90_06805</name>
</gene>
<evidence type="ECO:0000313" key="1">
    <source>
        <dbReference type="EMBL" id="PWF99765.1"/>
    </source>
</evidence>
<dbReference type="EMBL" id="QCXQ01000003">
    <property type="protein sequence ID" value="PWF99765.1"/>
    <property type="molecule type" value="Genomic_DNA"/>
</dbReference>
<dbReference type="Proteomes" id="UP000245080">
    <property type="component" value="Unassembled WGS sequence"/>
</dbReference>